<evidence type="ECO:0000256" key="2">
    <source>
        <dbReference type="SAM" id="MobiDB-lite"/>
    </source>
</evidence>
<protein>
    <recommendedName>
        <fullName evidence="3">Homeobox domain-containing protein</fullName>
    </recommendedName>
</protein>
<gene>
    <name evidence="4" type="ORF">FIBSPDRAFT_852059</name>
</gene>
<dbReference type="AlphaFoldDB" id="A0A166RYK6"/>
<dbReference type="InterPro" id="IPR009057">
    <property type="entry name" value="Homeodomain-like_sf"/>
</dbReference>
<reference evidence="4 5" key="1">
    <citation type="journal article" date="2016" name="Mol. Biol. Evol.">
        <title>Comparative Genomics of Early-Diverging Mushroom-Forming Fungi Provides Insights into the Origins of Lignocellulose Decay Capabilities.</title>
        <authorList>
            <person name="Nagy L.G."/>
            <person name="Riley R."/>
            <person name="Tritt A."/>
            <person name="Adam C."/>
            <person name="Daum C."/>
            <person name="Floudas D."/>
            <person name="Sun H."/>
            <person name="Yadav J.S."/>
            <person name="Pangilinan J."/>
            <person name="Larsson K.H."/>
            <person name="Matsuura K."/>
            <person name="Barry K."/>
            <person name="Labutti K."/>
            <person name="Kuo R."/>
            <person name="Ohm R.A."/>
            <person name="Bhattacharya S.S."/>
            <person name="Shirouzu T."/>
            <person name="Yoshinaga Y."/>
            <person name="Martin F.M."/>
            <person name="Grigoriev I.V."/>
            <person name="Hibbett D.S."/>
        </authorList>
    </citation>
    <scope>NUCLEOTIDE SEQUENCE [LARGE SCALE GENOMIC DNA]</scope>
    <source>
        <strain evidence="4 5">CBS 109695</strain>
    </source>
</reference>
<evidence type="ECO:0000313" key="5">
    <source>
        <dbReference type="Proteomes" id="UP000076532"/>
    </source>
</evidence>
<dbReference type="GO" id="GO:0003677">
    <property type="term" value="F:DNA binding"/>
    <property type="evidence" value="ECO:0007669"/>
    <property type="project" value="UniProtKB-KW"/>
</dbReference>
<keyword evidence="1" id="KW-0539">Nucleus</keyword>
<accession>A0A166RYK6</accession>
<keyword evidence="1" id="KW-0238">DNA-binding</keyword>
<feature type="region of interest" description="Disordered" evidence="2">
    <location>
        <begin position="1"/>
        <end position="49"/>
    </location>
</feature>
<dbReference type="Pfam" id="PF00046">
    <property type="entry name" value="Homeodomain"/>
    <property type="match status" value="1"/>
</dbReference>
<evidence type="ECO:0000256" key="1">
    <source>
        <dbReference type="RuleBase" id="RU000682"/>
    </source>
</evidence>
<evidence type="ECO:0000313" key="4">
    <source>
        <dbReference type="EMBL" id="KZP28807.1"/>
    </source>
</evidence>
<feature type="compositionally biased region" description="Polar residues" evidence="2">
    <location>
        <begin position="20"/>
        <end position="33"/>
    </location>
</feature>
<comment type="subcellular location">
    <subcellularLocation>
        <location evidence="1">Nucleus</location>
    </subcellularLocation>
</comment>
<dbReference type="EMBL" id="KV417501">
    <property type="protein sequence ID" value="KZP28807.1"/>
    <property type="molecule type" value="Genomic_DNA"/>
</dbReference>
<evidence type="ECO:0000259" key="3">
    <source>
        <dbReference type="Pfam" id="PF00046"/>
    </source>
</evidence>
<keyword evidence="5" id="KW-1185">Reference proteome</keyword>
<dbReference type="Gene3D" id="1.10.10.60">
    <property type="entry name" value="Homeodomain-like"/>
    <property type="match status" value="1"/>
</dbReference>
<name>A0A166RYK6_9AGAM</name>
<proteinExistence type="predicted"/>
<keyword evidence="1" id="KW-0371">Homeobox</keyword>
<organism evidence="4 5">
    <name type="scientific">Athelia psychrophila</name>
    <dbReference type="NCBI Taxonomy" id="1759441"/>
    <lineage>
        <taxon>Eukaryota</taxon>
        <taxon>Fungi</taxon>
        <taxon>Dikarya</taxon>
        <taxon>Basidiomycota</taxon>
        <taxon>Agaricomycotina</taxon>
        <taxon>Agaricomycetes</taxon>
        <taxon>Agaricomycetidae</taxon>
        <taxon>Atheliales</taxon>
        <taxon>Atheliaceae</taxon>
        <taxon>Athelia</taxon>
    </lineage>
</organism>
<dbReference type="GO" id="GO:0005634">
    <property type="term" value="C:nucleus"/>
    <property type="evidence" value="ECO:0007669"/>
    <property type="project" value="UniProtKB-SubCell"/>
</dbReference>
<feature type="domain" description="Homeobox" evidence="3">
    <location>
        <begin position="40"/>
        <end position="78"/>
    </location>
</feature>
<sequence length="78" mass="8879">MLPEPRSTRSVSSRLPIKAKSQQPATRRTCTSPATPPSEKKPRRRMTDEQTMKLDALYDEKTHPTTQEKRCLGQEIGL</sequence>
<dbReference type="Proteomes" id="UP000076532">
    <property type="component" value="Unassembled WGS sequence"/>
</dbReference>
<dbReference type="InterPro" id="IPR001356">
    <property type="entry name" value="HD"/>
</dbReference>
<dbReference type="OrthoDB" id="6159439at2759"/>
<dbReference type="SUPFAM" id="SSF46689">
    <property type="entry name" value="Homeodomain-like"/>
    <property type="match status" value="1"/>
</dbReference>